<proteinExistence type="predicted"/>
<dbReference type="OrthoDB" id="6103103at2"/>
<evidence type="ECO:0000313" key="2">
    <source>
        <dbReference type="EMBL" id="AWX98933.1"/>
    </source>
</evidence>
<evidence type="ECO:0000313" key="3">
    <source>
        <dbReference type="Proteomes" id="UP000249898"/>
    </source>
</evidence>
<keyword evidence="1" id="KW-0732">Signal</keyword>
<accession>A0A2Z4PPH2</accession>
<dbReference type="Proteomes" id="UP000249898">
    <property type="component" value="Chromosome"/>
</dbReference>
<gene>
    <name evidence="2" type="ORF">A8139_02175</name>
</gene>
<feature type="chain" id="PRO_5016439458" description="Lipocalin-like domain-containing protein" evidence="1">
    <location>
        <begin position="21"/>
        <end position="167"/>
    </location>
</feature>
<dbReference type="EMBL" id="CP016181">
    <property type="protein sequence ID" value="AWX98933.1"/>
    <property type="molecule type" value="Genomic_DNA"/>
</dbReference>
<reference evidence="2 3" key="1">
    <citation type="submission" date="2016-06" db="EMBL/GenBank/DDBJ databases">
        <title>The sequenced genome of the ice-adhering bacterium Marinomonas primoryensis, from Antarctica.</title>
        <authorList>
            <person name="Graham L."/>
            <person name="Vance T.D.R."/>
            <person name="Davies P.L."/>
        </authorList>
    </citation>
    <scope>NUCLEOTIDE SEQUENCE [LARGE SCALE GENOMIC DNA]</scope>
    <source>
        <strain evidence="2 3">AceL</strain>
    </source>
</reference>
<dbReference type="RefSeq" id="WP_112135292.1">
    <property type="nucleotide sequence ID" value="NZ_CP016181.1"/>
</dbReference>
<dbReference type="AlphaFoldDB" id="A0A2Z4PPH2"/>
<name>A0A2Z4PPH2_9GAMM</name>
<sequence length="167" mass="18721">MNKLIGVGVLSVLISSGAQALSLEGAWSLQDADNTQVKLDAAVEDVVKEINFFIRALARPVLEKETQICNTWLLATNTTQFLWQCDDNPPGELTFNANSSEMMSDDGRLILGTLQKTDNRISTILESDRGKRTNVWQIVSENEMHYTTTLESDKIPKPLTWTLTYTR</sequence>
<protein>
    <recommendedName>
        <fullName evidence="4">Lipocalin-like domain-containing protein</fullName>
    </recommendedName>
</protein>
<organism evidence="2 3">
    <name type="scientific">Marinomonas primoryensis</name>
    <dbReference type="NCBI Taxonomy" id="178399"/>
    <lineage>
        <taxon>Bacteria</taxon>
        <taxon>Pseudomonadati</taxon>
        <taxon>Pseudomonadota</taxon>
        <taxon>Gammaproteobacteria</taxon>
        <taxon>Oceanospirillales</taxon>
        <taxon>Oceanospirillaceae</taxon>
        <taxon>Marinomonas</taxon>
    </lineage>
</organism>
<evidence type="ECO:0008006" key="4">
    <source>
        <dbReference type="Google" id="ProtNLM"/>
    </source>
</evidence>
<feature type="signal peptide" evidence="1">
    <location>
        <begin position="1"/>
        <end position="20"/>
    </location>
</feature>
<evidence type="ECO:0000256" key="1">
    <source>
        <dbReference type="SAM" id="SignalP"/>
    </source>
</evidence>